<feature type="chain" id="PRO_5045378949" evidence="1">
    <location>
        <begin position="25"/>
        <end position="211"/>
    </location>
</feature>
<keyword evidence="1" id="KW-0732">Signal</keyword>
<evidence type="ECO:0000313" key="3">
    <source>
        <dbReference type="EMBL" id="MFD0749376.1"/>
    </source>
</evidence>
<evidence type="ECO:0000313" key="4">
    <source>
        <dbReference type="Proteomes" id="UP001596958"/>
    </source>
</evidence>
<evidence type="ECO:0000259" key="2">
    <source>
        <dbReference type="Pfam" id="PF10988"/>
    </source>
</evidence>
<proteinExistence type="predicted"/>
<protein>
    <submittedName>
        <fullName evidence="3">GIN domain-containing protein</fullName>
    </submittedName>
</protein>
<accession>A0ABW2YTN1</accession>
<name>A0ABW2YTN1_9SPHI</name>
<feature type="signal peptide" evidence="1">
    <location>
        <begin position="1"/>
        <end position="24"/>
    </location>
</feature>
<sequence length="211" mass="22607">MKTQFATIITTVALFVSTTTLTFANTKTEGGNLVSTEIKTAGKIDAVEASGNVEVYLVNGDYDAVNVYSDYYGENAVVKNEQGVLHIASYAADKLVVFVTVSDLQSITAKDKAAVRTYGDALSTKLLDINIKDNATAQLKLDVVAANVTANSKANVQLAGTIENYQLNYSPVASINVENLKWKAARTKEIEQAKPFRVNAMAFGVNAGLLN</sequence>
<evidence type="ECO:0000256" key="1">
    <source>
        <dbReference type="SAM" id="SignalP"/>
    </source>
</evidence>
<dbReference type="Gene3D" id="2.160.20.120">
    <property type="match status" value="1"/>
</dbReference>
<dbReference type="Proteomes" id="UP001596958">
    <property type="component" value="Unassembled WGS sequence"/>
</dbReference>
<feature type="domain" description="Putative auto-transporter adhesin head GIN" evidence="2">
    <location>
        <begin position="45"/>
        <end position="184"/>
    </location>
</feature>
<dbReference type="RefSeq" id="WP_377097685.1">
    <property type="nucleotide sequence ID" value="NZ_JBHTHU010000002.1"/>
</dbReference>
<keyword evidence="4" id="KW-1185">Reference proteome</keyword>
<comment type="caution">
    <text evidence="3">The sequence shown here is derived from an EMBL/GenBank/DDBJ whole genome shotgun (WGS) entry which is preliminary data.</text>
</comment>
<dbReference type="EMBL" id="JBHTHU010000002">
    <property type="protein sequence ID" value="MFD0749376.1"/>
    <property type="molecule type" value="Genomic_DNA"/>
</dbReference>
<reference evidence="4" key="1">
    <citation type="journal article" date="2019" name="Int. J. Syst. Evol. Microbiol.">
        <title>The Global Catalogue of Microorganisms (GCM) 10K type strain sequencing project: providing services to taxonomists for standard genome sequencing and annotation.</title>
        <authorList>
            <consortium name="The Broad Institute Genomics Platform"/>
            <consortium name="The Broad Institute Genome Sequencing Center for Infectious Disease"/>
            <person name="Wu L."/>
            <person name="Ma J."/>
        </authorList>
    </citation>
    <scope>NUCLEOTIDE SEQUENCE [LARGE SCALE GENOMIC DNA]</scope>
    <source>
        <strain evidence="4">CCUG 63418</strain>
    </source>
</reference>
<gene>
    <name evidence="3" type="ORF">ACFQZS_04425</name>
</gene>
<dbReference type="InterPro" id="IPR021255">
    <property type="entry name" value="DUF2807"/>
</dbReference>
<dbReference type="Pfam" id="PF10988">
    <property type="entry name" value="DUF2807"/>
    <property type="match status" value="1"/>
</dbReference>
<organism evidence="3 4">
    <name type="scientific">Mucilaginibacter calamicampi</name>
    <dbReference type="NCBI Taxonomy" id="1302352"/>
    <lineage>
        <taxon>Bacteria</taxon>
        <taxon>Pseudomonadati</taxon>
        <taxon>Bacteroidota</taxon>
        <taxon>Sphingobacteriia</taxon>
        <taxon>Sphingobacteriales</taxon>
        <taxon>Sphingobacteriaceae</taxon>
        <taxon>Mucilaginibacter</taxon>
    </lineage>
</organism>